<keyword evidence="4" id="KW-1134">Transmembrane beta strand</keyword>
<comment type="subcellular location">
    <subcellularLocation>
        <location evidence="1">Cell outer membrane</location>
    </subcellularLocation>
</comment>
<dbReference type="Pfam" id="PF02321">
    <property type="entry name" value="OEP"/>
    <property type="match status" value="1"/>
</dbReference>
<feature type="coiled-coil region" evidence="8">
    <location>
        <begin position="161"/>
        <end position="219"/>
    </location>
</feature>
<evidence type="ECO:0000313" key="10">
    <source>
        <dbReference type="Proteomes" id="UP000243525"/>
    </source>
</evidence>
<evidence type="ECO:0000256" key="2">
    <source>
        <dbReference type="ARBA" id="ARBA00007613"/>
    </source>
</evidence>
<dbReference type="GO" id="GO:0015288">
    <property type="term" value="F:porin activity"/>
    <property type="evidence" value="ECO:0007669"/>
    <property type="project" value="TreeGrafter"/>
</dbReference>
<dbReference type="Gene3D" id="1.20.1600.10">
    <property type="entry name" value="Outer membrane efflux proteins (OEP)"/>
    <property type="match status" value="1"/>
</dbReference>
<dbReference type="OrthoDB" id="367883at2"/>
<evidence type="ECO:0000256" key="6">
    <source>
        <dbReference type="ARBA" id="ARBA00023136"/>
    </source>
</evidence>
<comment type="caution">
    <text evidence="9">The sequence shown here is derived from an EMBL/GenBank/DDBJ whole genome shotgun (WGS) entry which is preliminary data.</text>
</comment>
<keyword evidence="5" id="KW-0812">Transmembrane</keyword>
<dbReference type="PANTHER" id="PTHR30026:SF20">
    <property type="entry name" value="OUTER MEMBRANE PROTEIN TOLC"/>
    <property type="match status" value="1"/>
</dbReference>
<feature type="coiled-coil region" evidence="8">
    <location>
        <begin position="331"/>
        <end position="358"/>
    </location>
</feature>
<name>A0A2T5BX51_9BACT</name>
<evidence type="ECO:0000256" key="8">
    <source>
        <dbReference type="SAM" id="Coils"/>
    </source>
</evidence>
<keyword evidence="10" id="KW-1185">Reference proteome</keyword>
<evidence type="ECO:0000256" key="3">
    <source>
        <dbReference type="ARBA" id="ARBA00022448"/>
    </source>
</evidence>
<proteinExistence type="inferred from homology"/>
<dbReference type="InterPro" id="IPR003423">
    <property type="entry name" value="OMP_efflux"/>
</dbReference>
<dbReference type="SUPFAM" id="SSF56954">
    <property type="entry name" value="Outer membrane efflux proteins (OEP)"/>
    <property type="match status" value="1"/>
</dbReference>
<evidence type="ECO:0000256" key="4">
    <source>
        <dbReference type="ARBA" id="ARBA00022452"/>
    </source>
</evidence>
<dbReference type="EMBL" id="QAAD01000031">
    <property type="protein sequence ID" value="PTN04485.1"/>
    <property type="molecule type" value="Genomic_DNA"/>
</dbReference>
<dbReference type="AlphaFoldDB" id="A0A2T5BX51"/>
<keyword evidence="8" id="KW-0175">Coiled coil</keyword>
<keyword evidence="3" id="KW-0813">Transport</keyword>
<reference evidence="9 10" key="1">
    <citation type="submission" date="2018-04" db="EMBL/GenBank/DDBJ databases">
        <title>Genomic Encyclopedia of Archaeal and Bacterial Type Strains, Phase II (KMG-II): from individual species to whole genera.</title>
        <authorList>
            <person name="Goeker M."/>
        </authorList>
    </citation>
    <scope>NUCLEOTIDE SEQUENCE [LARGE SCALE GENOMIC DNA]</scope>
    <source>
        <strain evidence="9 10">DSM 28823</strain>
    </source>
</reference>
<accession>A0A2T5BX51</accession>
<dbReference type="Proteomes" id="UP000243525">
    <property type="component" value="Unassembled WGS sequence"/>
</dbReference>
<organism evidence="9 10">
    <name type="scientific">Mangrovibacterium marinum</name>
    <dbReference type="NCBI Taxonomy" id="1639118"/>
    <lineage>
        <taxon>Bacteria</taxon>
        <taxon>Pseudomonadati</taxon>
        <taxon>Bacteroidota</taxon>
        <taxon>Bacteroidia</taxon>
        <taxon>Marinilabiliales</taxon>
        <taxon>Prolixibacteraceae</taxon>
        <taxon>Mangrovibacterium</taxon>
    </lineage>
</organism>
<dbReference type="PANTHER" id="PTHR30026">
    <property type="entry name" value="OUTER MEMBRANE PROTEIN TOLC"/>
    <property type="match status" value="1"/>
</dbReference>
<evidence type="ECO:0000313" key="9">
    <source>
        <dbReference type="EMBL" id="PTN04485.1"/>
    </source>
</evidence>
<evidence type="ECO:0000256" key="5">
    <source>
        <dbReference type="ARBA" id="ARBA00022692"/>
    </source>
</evidence>
<keyword evidence="6" id="KW-0472">Membrane</keyword>
<evidence type="ECO:0000256" key="1">
    <source>
        <dbReference type="ARBA" id="ARBA00004442"/>
    </source>
</evidence>
<dbReference type="GO" id="GO:1990281">
    <property type="term" value="C:efflux pump complex"/>
    <property type="evidence" value="ECO:0007669"/>
    <property type="project" value="TreeGrafter"/>
</dbReference>
<protein>
    <submittedName>
        <fullName evidence="9">Outer membrane protein TolC</fullName>
    </submittedName>
</protein>
<evidence type="ECO:0000256" key="7">
    <source>
        <dbReference type="ARBA" id="ARBA00023237"/>
    </source>
</evidence>
<feature type="coiled-coil region" evidence="8">
    <location>
        <begin position="31"/>
        <end position="60"/>
    </location>
</feature>
<keyword evidence="7" id="KW-0998">Cell outer membrane</keyword>
<comment type="similarity">
    <text evidence="2">Belongs to the outer membrane factor (OMF) (TC 1.B.17) family.</text>
</comment>
<gene>
    <name evidence="9" type="ORF">C8N47_13120</name>
</gene>
<dbReference type="GO" id="GO:0009279">
    <property type="term" value="C:cell outer membrane"/>
    <property type="evidence" value="ECO:0007669"/>
    <property type="project" value="UniProtKB-SubCell"/>
</dbReference>
<dbReference type="RefSeq" id="WP_107823872.1">
    <property type="nucleotide sequence ID" value="NZ_QAAD01000031.1"/>
</dbReference>
<sequence length="442" mass="50459">MKKLFLILINGLLFTGVLYSQVDDVHKELLRMALENNYEIQKAELDIANSEQQVKQVQSYTLPQLSGAIEAKHYIELPTVILPGEMLGAPSDIETHMGRPNNGDVGISASYLIPNISLLTDLKTAKESTELYKLLKIKTEEDVIYQVSYSYYYYLASLESLKIIKENIEILKENKRIAANLVNNDMALPTDTNRIVVKINDLEKQVNLIEASLFEQKNRIRLLIGNEDYPFPEPNLDIEFNQNNQKIGLIDSVKSTDIQILEKQLEIQNLQIKKSKAAYRPTTLLYASYAYNVQQNDFADVFKVNDWNNISLVGLKMTIPIFSGGRNKAKVQQSKLNSQIVEKNIEQATQNFNQERQQTLNKYFSLKENCEIQFDNIKQTDDIYNVSSLKYEEGLLPLTELLISTSDLSNAKLSYTKSLLELFMAELDVLKSNCNLNTLTNK</sequence>
<dbReference type="GO" id="GO:0015562">
    <property type="term" value="F:efflux transmembrane transporter activity"/>
    <property type="evidence" value="ECO:0007669"/>
    <property type="project" value="InterPro"/>
</dbReference>
<dbReference type="InterPro" id="IPR051906">
    <property type="entry name" value="TolC-like"/>
</dbReference>